<comment type="caution">
    <text evidence="1">The sequence shown here is derived from an EMBL/GenBank/DDBJ whole genome shotgun (WGS) entry which is preliminary data.</text>
</comment>
<dbReference type="AlphaFoldDB" id="A0A420W874"/>
<protein>
    <recommendedName>
        <fullName evidence="3">HIRAN domain-containing protein</fullName>
    </recommendedName>
</protein>
<dbReference type="OrthoDB" id="8702at2"/>
<sequence length="569" mass="67128">MKVKVKPTLIFESSQLKPEYLVDALFFLSDRIKRLKLRIDAIFPGDPFVLPVAMLLSDKLSVPIKGESFLKEEERVFLLFSFLPFEEVSPQFIYDRVKLFRERFPLSPSLLTLSPEEVEGVDFQLLKAPLERIFSYRFLKEAKKNFFWPVRGEINHISQELWELAKLEAKNLLRVKRIRDSARRYLKDEELTALKSVDSDIELSLWERFKKGILTDPELPKREPEIRFKPEKLFQVKDKILSSVITSLLEFMAQELEYHFPTTLAYSNYEITEREGVLIVPTVREELNGADVVVEFSLKTKKEKDFERLFLTVKKALKEVENSLLKDAFKPQFEWTSDKELGRFNLYLSWFLDKELATKLYNRINREWLLSRLLSRKRTKGEFLEFLKFLKDFNFNLENLITLKSKLSSLWSKNRKLFELKKEQLREILDSKELWSLIGYLCAGTQSLPKELCKFLMEIKGLVSPHQFLAKTSTYWTPVIARRNLRAEWERVIKGKVDFSLKAEPLNPNSPVTYVIQSEDGKFLGYIPKVISHYLAAKERSGKKLKVRELYFEPDVFTENSYWVEIKCL</sequence>
<keyword evidence="2" id="KW-1185">Reference proteome</keyword>
<proteinExistence type="predicted"/>
<dbReference type="RefSeq" id="WP_121169725.1">
    <property type="nucleotide sequence ID" value="NZ_RBIE01000001.1"/>
</dbReference>
<evidence type="ECO:0000313" key="1">
    <source>
        <dbReference type="EMBL" id="RKQ63478.1"/>
    </source>
</evidence>
<evidence type="ECO:0008006" key="3">
    <source>
        <dbReference type="Google" id="ProtNLM"/>
    </source>
</evidence>
<organism evidence="1 2">
    <name type="scientific">Thermovibrio guaymasensis</name>
    <dbReference type="NCBI Taxonomy" id="240167"/>
    <lineage>
        <taxon>Bacteria</taxon>
        <taxon>Pseudomonadati</taxon>
        <taxon>Aquificota</taxon>
        <taxon>Aquificia</taxon>
        <taxon>Desulfurobacteriales</taxon>
        <taxon>Desulfurobacteriaceae</taxon>
        <taxon>Thermovibrio</taxon>
    </lineage>
</organism>
<evidence type="ECO:0000313" key="2">
    <source>
        <dbReference type="Proteomes" id="UP000280881"/>
    </source>
</evidence>
<accession>A0A420W874</accession>
<dbReference type="Proteomes" id="UP000280881">
    <property type="component" value="Unassembled WGS sequence"/>
</dbReference>
<name>A0A420W874_9BACT</name>
<reference evidence="1 2" key="1">
    <citation type="submission" date="2018-10" db="EMBL/GenBank/DDBJ databases">
        <title>Genomic Encyclopedia of Type Strains, Phase IV (KMG-IV): sequencing the most valuable type-strain genomes for metagenomic binning, comparative biology and taxonomic classification.</title>
        <authorList>
            <person name="Goeker M."/>
        </authorList>
    </citation>
    <scope>NUCLEOTIDE SEQUENCE [LARGE SCALE GENOMIC DNA]</scope>
    <source>
        <strain evidence="1 2">DSM 15521</strain>
    </source>
</reference>
<dbReference type="EMBL" id="RBIE01000001">
    <property type="protein sequence ID" value="RKQ63478.1"/>
    <property type="molecule type" value="Genomic_DNA"/>
</dbReference>
<gene>
    <name evidence="1" type="ORF">C7457_0351</name>
</gene>